<feature type="transmembrane region" description="Helical" evidence="7">
    <location>
        <begin position="253"/>
        <end position="273"/>
    </location>
</feature>
<evidence type="ECO:0000256" key="2">
    <source>
        <dbReference type="ARBA" id="ARBA00008017"/>
    </source>
</evidence>
<keyword evidence="3" id="KW-1003">Cell membrane</keyword>
<dbReference type="SUPFAM" id="SSF82861">
    <property type="entry name" value="Mechanosensitive channel protein MscS (YggB), transmembrane region"/>
    <property type="match status" value="1"/>
</dbReference>
<feature type="domain" description="Mechanosensitive ion channel MscS C-terminal" evidence="9">
    <location>
        <begin position="446"/>
        <end position="528"/>
    </location>
</feature>
<dbReference type="InterPro" id="IPR011014">
    <property type="entry name" value="MscS_channel_TM-2"/>
</dbReference>
<evidence type="ECO:0000256" key="1">
    <source>
        <dbReference type="ARBA" id="ARBA00004651"/>
    </source>
</evidence>
<evidence type="ECO:0000259" key="8">
    <source>
        <dbReference type="Pfam" id="PF00924"/>
    </source>
</evidence>
<comment type="subcellular location">
    <subcellularLocation>
        <location evidence="1">Cell membrane</location>
        <topology evidence="1">Multi-pass membrane protein</topology>
    </subcellularLocation>
</comment>
<feature type="transmembrane region" description="Helical" evidence="7">
    <location>
        <begin position="208"/>
        <end position="232"/>
    </location>
</feature>
<dbReference type="InterPro" id="IPR010920">
    <property type="entry name" value="LSM_dom_sf"/>
</dbReference>
<dbReference type="InterPro" id="IPR006685">
    <property type="entry name" value="MscS_channel_2nd"/>
</dbReference>
<dbReference type="InterPro" id="IPR045042">
    <property type="entry name" value="YnaI-like"/>
</dbReference>
<feature type="domain" description="Mechanosensitive ion channel MscS" evidence="8">
    <location>
        <begin position="370"/>
        <end position="435"/>
    </location>
</feature>
<keyword evidence="12" id="KW-1185">Reference proteome</keyword>
<dbReference type="Proteomes" id="UP000663281">
    <property type="component" value="Chromosome"/>
</dbReference>
<dbReference type="AlphaFoldDB" id="A0A974XWZ7"/>
<dbReference type="InterPro" id="IPR049142">
    <property type="entry name" value="MS_channel_1st"/>
</dbReference>
<dbReference type="KEGG" id="scyp:JYB88_10310"/>
<evidence type="ECO:0000256" key="4">
    <source>
        <dbReference type="ARBA" id="ARBA00022692"/>
    </source>
</evidence>
<dbReference type="PANTHER" id="PTHR43634">
    <property type="entry name" value="OW CONDUCTANCE MECHANOSENSITIVE CHANNEL"/>
    <property type="match status" value="1"/>
</dbReference>
<gene>
    <name evidence="11" type="ORF">JYB88_10310</name>
</gene>
<evidence type="ECO:0000259" key="9">
    <source>
        <dbReference type="Pfam" id="PF21082"/>
    </source>
</evidence>
<feature type="transmembrane region" description="Helical" evidence="7">
    <location>
        <begin position="318"/>
        <end position="341"/>
    </location>
</feature>
<dbReference type="EMBL" id="CP071504">
    <property type="protein sequence ID" value="QSX31869.1"/>
    <property type="molecule type" value="Genomic_DNA"/>
</dbReference>
<comment type="similarity">
    <text evidence="2">Belongs to the MscS (TC 1.A.23) family.</text>
</comment>
<evidence type="ECO:0000256" key="3">
    <source>
        <dbReference type="ARBA" id="ARBA00022475"/>
    </source>
</evidence>
<evidence type="ECO:0000313" key="12">
    <source>
        <dbReference type="Proteomes" id="UP000663281"/>
    </source>
</evidence>
<dbReference type="InterPro" id="IPR049278">
    <property type="entry name" value="MS_channel_C"/>
</dbReference>
<proteinExistence type="inferred from homology"/>
<evidence type="ECO:0000313" key="11">
    <source>
        <dbReference type="EMBL" id="QSX31869.1"/>
    </source>
</evidence>
<keyword evidence="4 7" id="KW-0812">Transmembrane</keyword>
<feature type="transmembrane region" description="Helical" evidence="7">
    <location>
        <begin position="347"/>
        <end position="366"/>
    </location>
</feature>
<dbReference type="GO" id="GO:0008381">
    <property type="term" value="F:mechanosensitive monoatomic ion channel activity"/>
    <property type="evidence" value="ECO:0007669"/>
    <property type="project" value="UniProtKB-ARBA"/>
</dbReference>
<organism evidence="11 12">
    <name type="scientific">Shewanella cyperi</name>
    <dbReference type="NCBI Taxonomy" id="2814292"/>
    <lineage>
        <taxon>Bacteria</taxon>
        <taxon>Pseudomonadati</taxon>
        <taxon>Pseudomonadota</taxon>
        <taxon>Gammaproteobacteria</taxon>
        <taxon>Alteromonadales</taxon>
        <taxon>Shewanellaceae</taxon>
        <taxon>Shewanella</taxon>
    </lineage>
</organism>
<dbReference type="Pfam" id="PF00924">
    <property type="entry name" value="MS_channel_2nd"/>
    <property type="match status" value="1"/>
</dbReference>
<reference evidence="11 12" key="1">
    <citation type="submission" date="2021-03" db="EMBL/GenBank/DDBJ databases">
        <title>Novel species identification of genus Shewanella.</title>
        <authorList>
            <person name="Liu G."/>
            <person name="Zhang Q."/>
        </authorList>
    </citation>
    <scope>NUCLEOTIDE SEQUENCE [LARGE SCALE GENOMIC DNA]</scope>
    <source>
        <strain evidence="11 12">FJAT-53726</strain>
    </source>
</reference>
<dbReference type="Gene3D" id="2.30.30.60">
    <property type="match status" value="1"/>
</dbReference>
<evidence type="ECO:0000256" key="6">
    <source>
        <dbReference type="ARBA" id="ARBA00023136"/>
    </source>
</evidence>
<dbReference type="Pfam" id="PF21082">
    <property type="entry name" value="MS_channel_3rd"/>
    <property type="match status" value="1"/>
</dbReference>
<dbReference type="PANTHER" id="PTHR43634:SF2">
    <property type="entry name" value="LOW CONDUCTANCE MECHANOSENSITIVE CHANNEL YNAI"/>
    <property type="match status" value="1"/>
</dbReference>
<feature type="transmembrane region" description="Helical" evidence="7">
    <location>
        <begin position="285"/>
        <end position="306"/>
    </location>
</feature>
<feature type="domain" description="Mechanosensitive ion channel transmembrane helices 2/3" evidence="10">
    <location>
        <begin position="328"/>
        <end position="368"/>
    </location>
</feature>
<keyword evidence="5 7" id="KW-1133">Transmembrane helix</keyword>
<dbReference type="SUPFAM" id="SSF50182">
    <property type="entry name" value="Sm-like ribonucleoproteins"/>
    <property type="match status" value="1"/>
</dbReference>
<protein>
    <submittedName>
        <fullName evidence="11">Mechanosensitive ion channel family protein</fullName>
    </submittedName>
</protein>
<accession>A0A974XWZ7</accession>
<dbReference type="GO" id="GO:0005886">
    <property type="term" value="C:plasma membrane"/>
    <property type="evidence" value="ECO:0007669"/>
    <property type="project" value="UniProtKB-SubCell"/>
</dbReference>
<dbReference type="Gene3D" id="1.10.287.1260">
    <property type="match status" value="1"/>
</dbReference>
<dbReference type="Pfam" id="PF21088">
    <property type="entry name" value="MS_channel_1st"/>
    <property type="match status" value="1"/>
</dbReference>
<name>A0A974XWZ7_9GAMM</name>
<evidence type="ECO:0000256" key="7">
    <source>
        <dbReference type="SAM" id="Phobius"/>
    </source>
</evidence>
<sequence>MLLWLLAMGTATAAESRSNTAANAAQTDLISAVAKEEQIDREIAGDMGADAHFDYRDPLHRDTPRGALQGFFHAADAEDFNRAARYLDLRYLPRGMNIQQAPEYAMMLLAIIDRNLWVDLARISDSPEGAVNDGQTAERDSFASLTVAGREVDLLLQRVPGSKSSWVWKVSSATVAQLPELYRTLGYSPLVEWYIRHVPAGRLLMLDLWEWALILSLLGGAFIVVLPLTWLLRAWLLRSRWPLRNELARLSSGALRFLLAVLLYKLALGNTTLPAPTRDIADNGLLLALTSVWMLWSLTGLVQSHWRERLMARGNKQAAALLRPLSNLVRTTVLALATLMWLQHMGFNAGAILAGMGIGGIAVALASKQSIENFIGAVTLYASAPVKVGQRCKMGELEGRVEEIGLRLTRIRTLDRSVLHIPNAKLAEMEIENLSEREKIRFNPAIRLDYATGGEQIQAIVTDIKALLARHPMVEKQPLEVTLGGFGQFGLELKVLAYLATTSVATYHQLAHELHLGIMTIIEHHGSSLVPAAMVMGADEKGSGREWPNPKVVQAE</sequence>
<keyword evidence="6 7" id="KW-0472">Membrane</keyword>
<evidence type="ECO:0000259" key="10">
    <source>
        <dbReference type="Pfam" id="PF21088"/>
    </source>
</evidence>
<dbReference type="InterPro" id="IPR023408">
    <property type="entry name" value="MscS_beta-dom_sf"/>
</dbReference>
<evidence type="ECO:0000256" key="5">
    <source>
        <dbReference type="ARBA" id="ARBA00022989"/>
    </source>
</evidence>